<dbReference type="RefSeq" id="WP_074854614.1">
    <property type="nucleotide sequence ID" value="NZ_FOIS01000001.1"/>
</dbReference>
<feature type="compositionally biased region" description="Gly residues" evidence="1">
    <location>
        <begin position="457"/>
        <end position="472"/>
    </location>
</feature>
<evidence type="ECO:0000313" key="3">
    <source>
        <dbReference type="EMBL" id="SEV83843.1"/>
    </source>
</evidence>
<dbReference type="eggNOG" id="arCOG02488">
    <property type="taxonomic scope" value="Archaea"/>
</dbReference>
<gene>
    <name evidence="3" type="ORF">SAMN05216285_0539</name>
</gene>
<dbReference type="OrthoDB" id="206387at2157"/>
<keyword evidence="2" id="KW-0472">Membrane</keyword>
<feature type="transmembrane region" description="Helical" evidence="2">
    <location>
        <begin position="548"/>
        <end position="567"/>
    </location>
</feature>
<dbReference type="EMBL" id="FOIS01000001">
    <property type="protein sequence ID" value="SEV83843.1"/>
    <property type="molecule type" value="Genomic_DNA"/>
</dbReference>
<sequence length="712" mass="75103">MTDAQLRALVRVVLVAAVLGGAVAPAATAATAPPADTTVERVALQDTGSPDAAADGNETARHRNPDTYAEDGDVEAVEAWLTDRMAAQLRDGAIDLQEGDYDRAAESIDEEYHDRLLQYAEISDDDAAEFEEAGDRQEALTAAVREYWETKSEYEAAREAGDDERARELARDLERTAEEIEESSGSIRGTYDEIEAETDANLSESDAAIENVTEEVRAEQTVVREQEFEPTVLTLAPERSDISFREPLVAAGELRTADGEPIANEEIALEIGNHTERVATDSAGGFTLEYRPTDEPLSTDELEVRYVPATQSTYLGDETNVSVSIDQVEPTVSLDESAASDEIAYGEEAAVSGDLTVDGVPVDGVPLAVTVDGQRIGSVNATAGTFDGTAPVPADVEDGDRDLGAQLPFEDRALASASDATTVTVRETESDLSLDATPAATDDREITVNGTLAAGTDGTGDGDGDGSGGGIAGEPVELRIDGTIVGTVTTAADGTFGDTVAVPNSVDGGDVTVAAVYDGSGSNLEPARTETVATIGEAGPLSLAPAQAWLAGGVALLLAIGLGAWWYRRSTASDPAPVGPPGDRGDAVSGRSDEDAIADEIAVEPLFERARLHLSNGRPDTAARVGYAAARRALASRVEDRRALTHWEFYRRYRNADETTADLLRDVTEGYERATFGRRDVSTDEATGVLEKARRLCGIDDESGHGSDSADE</sequence>
<proteinExistence type="predicted"/>
<evidence type="ECO:0008006" key="5">
    <source>
        <dbReference type="Google" id="ProtNLM"/>
    </source>
</evidence>
<keyword evidence="2" id="KW-1133">Transmembrane helix</keyword>
<protein>
    <recommendedName>
        <fullName evidence="5">DUF4129 domain-containing protein</fullName>
    </recommendedName>
</protein>
<evidence type="ECO:0000256" key="1">
    <source>
        <dbReference type="SAM" id="MobiDB-lite"/>
    </source>
</evidence>
<feature type="region of interest" description="Disordered" evidence="1">
    <location>
        <begin position="451"/>
        <end position="474"/>
    </location>
</feature>
<keyword evidence="4" id="KW-1185">Reference proteome</keyword>
<dbReference type="STRING" id="1202768.SAMN05216285_0539"/>
<accession>A0A1I0M671</accession>
<keyword evidence="2" id="KW-0812">Transmembrane</keyword>
<evidence type="ECO:0000313" key="4">
    <source>
        <dbReference type="Proteomes" id="UP000183275"/>
    </source>
</evidence>
<name>A0A1I0M671_9EURY</name>
<organism evidence="3 4">
    <name type="scientific">Natrinema salifodinae</name>
    <dbReference type="NCBI Taxonomy" id="1202768"/>
    <lineage>
        <taxon>Archaea</taxon>
        <taxon>Methanobacteriati</taxon>
        <taxon>Methanobacteriota</taxon>
        <taxon>Stenosarchaea group</taxon>
        <taxon>Halobacteria</taxon>
        <taxon>Halobacteriales</taxon>
        <taxon>Natrialbaceae</taxon>
        <taxon>Natrinema</taxon>
    </lineage>
</organism>
<dbReference type="AlphaFoldDB" id="A0A1I0M671"/>
<reference evidence="4" key="1">
    <citation type="submission" date="2016-10" db="EMBL/GenBank/DDBJ databases">
        <authorList>
            <person name="Varghese N."/>
        </authorList>
    </citation>
    <scope>NUCLEOTIDE SEQUENCE [LARGE SCALE GENOMIC DNA]</scope>
    <source>
        <strain evidence="4">CGMCC 1.12284</strain>
    </source>
</reference>
<dbReference type="Proteomes" id="UP000183275">
    <property type="component" value="Unassembled WGS sequence"/>
</dbReference>
<evidence type="ECO:0000256" key="2">
    <source>
        <dbReference type="SAM" id="Phobius"/>
    </source>
</evidence>
<feature type="region of interest" description="Disordered" evidence="1">
    <location>
        <begin position="47"/>
        <end position="68"/>
    </location>
</feature>